<protein>
    <submittedName>
        <fullName evidence="2">Uncharacterized protein</fullName>
    </submittedName>
</protein>
<reference evidence="3" key="1">
    <citation type="submission" date="2017-09" db="EMBL/GenBank/DDBJ databases">
        <title>Depth-based differentiation of microbial function through sediment-hosted aquifers and enrichment of novel symbionts in the deep terrestrial subsurface.</title>
        <authorList>
            <person name="Probst A.J."/>
            <person name="Ladd B."/>
            <person name="Jarett J.K."/>
            <person name="Geller-Mcgrath D.E."/>
            <person name="Sieber C.M.K."/>
            <person name="Emerson J.B."/>
            <person name="Anantharaman K."/>
            <person name="Thomas B.C."/>
            <person name="Malmstrom R."/>
            <person name="Stieglmeier M."/>
            <person name="Klingl A."/>
            <person name="Woyke T."/>
            <person name="Ryan C.M."/>
            <person name="Banfield J.F."/>
        </authorList>
    </citation>
    <scope>NUCLEOTIDE SEQUENCE [LARGE SCALE GENOMIC DNA]</scope>
</reference>
<proteinExistence type="predicted"/>
<sequence length="117" mass="13941">MTFRGGVIFKDLFLDALWAVLYFPLWWYGRGLKDTAIFCWTKIRSGWRSLALSILLVNFFKPMYGQSDVLAYILSIVTHFIQVFGRLILFFFWALFWILILFLWIIAPLYSLWELAV</sequence>
<evidence type="ECO:0000313" key="3">
    <source>
        <dbReference type="Proteomes" id="UP000230941"/>
    </source>
</evidence>
<feature type="transmembrane region" description="Helical" evidence="1">
    <location>
        <begin position="12"/>
        <end position="29"/>
    </location>
</feature>
<evidence type="ECO:0000313" key="2">
    <source>
        <dbReference type="EMBL" id="PJA63620.1"/>
    </source>
</evidence>
<keyword evidence="1" id="KW-0812">Transmembrane</keyword>
<evidence type="ECO:0000256" key="1">
    <source>
        <dbReference type="SAM" id="Phobius"/>
    </source>
</evidence>
<accession>A0A2M7YKW8</accession>
<organism evidence="2 3">
    <name type="scientific">Candidatus Portnoybacteria bacterium CG_4_9_14_3_um_filter_43_11</name>
    <dbReference type="NCBI Taxonomy" id="1974805"/>
    <lineage>
        <taxon>Bacteria</taxon>
        <taxon>Candidatus Portnoyibacteriota</taxon>
    </lineage>
</organism>
<name>A0A2M7YKW8_9BACT</name>
<feature type="transmembrane region" description="Helical" evidence="1">
    <location>
        <begin position="94"/>
        <end position="113"/>
    </location>
</feature>
<dbReference type="AlphaFoldDB" id="A0A2M7YKW8"/>
<dbReference type="Proteomes" id="UP000230941">
    <property type="component" value="Unassembled WGS sequence"/>
</dbReference>
<feature type="transmembrane region" description="Helical" evidence="1">
    <location>
        <begin position="69"/>
        <end position="88"/>
    </location>
</feature>
<keyword evidence="1" id="KW-0472">Membrane</keyword>
<keyword evidence="1" id="KW-1133">Transmembrane helix</keyword>
<comment type="caution">
    <text evidence="2">The sequence shown here is derived from an EMBL/GenBank/DDBJ whole genome shotgun (WGS) entry which is preliminary data.</text>
</comment>
<gene>
    <name evidence="2" type="ORF">CO160_02550</name>
</gene>
<dbReference type="EMBL" id="PFWG01000059">
    <property type="protein sequence ID" value="PJA63620.1"/>
    <property type="molecule type" value="Genomic_DNA"/>
</dbReference>